<sequence length="78" mass="8915">EMAQMVRQCSGEKENALTERGLGKCFSITSIFLLLLCQIDQKGLIFNVFEAKKGQKGQKNRIFCAKFMKGKFYDKKIS</sequence>
<feature type="non-terminal residue" evidence="1">
    <location>
        <position position="1"/>
    </location>
</feature>
<proteinExistence type="predicted"/>
<evidence type="ECO:0000313" key="2">
    <source>
        <dbReference type="Proteomes" id="UP001238969"/>
    </source>
</evidence>
<accession>A0ABD4ZG06</accession>
<reference evidence="1 2" key="1">
    <citation type="submission" date="2023-05" db="EMBL/GenBank/DDBJ databases">
        <title>Cataloging the Phylogenetic Diversity of Human Bladder Bacteria.</title>
        <authorList>
            <person name="Du J."/>
        </authorList>
    </citation>
    <scope>NUCLEOTIDE SEQUENCE [LARGE SCALE GENOMIC DNA]</scope>
    <source>
        <strain evidence="1 2">UMB6972</strain>
    </source>
</reference>
<comment type="caution">
    <text evidence="1">The sequence shown here is derived from an EMBL/GenBank/DDBJ whole genome shotgun (WGS) entry which is preliminary data.</text>
</comment>
<dbReference type="Proteomes" id="UP001238969">
    <property type="component" value="Unassembled WGS sequence"/>
</dbReference>
<protein>
    <submittedName>
        <fullName evidence="1">Uncharacterized protein</fullName>
    </submittedName>
</protein>
<name>A0ABD4ZG06_GARVA</name>
<organism evidence="1 2">
    <name type="scientific">Gardnerella vaginalis</name>
    <dbReference type="NCBI Taxonomy" id="2702"/>
    <lineage>
        <taxon>Bacteria</taxon>
        <taxon>Bacillati</taxon>
        <taxon>Actinomycetota</taxon>
        <taxon>Actinomycetes</taxon>
        <taxon>Bifidobacteriales</taxon>
        <taxon>Bifidobacteriaceae</taxon>
        <taxon>Gardnerella</taxon>
    </lineage>
</organism>
<gene>
    <name evidence="1" type="ORF">QP355_06955</name>
</gene>
<dbReference type="AlphaFoldDB" id="A0ABD4ZG06"/>
<dbReference type="RefSeq" id="WP_285064721.1">
    <property type="nucleotide sequence ID" value="NZ_JASOLZ010000099.1"/>
</dbReference>
<evidence type="ECO:0000313" key="1">
    <source>
        <dbReference type="EMBL" id="MDK6862361.1"/>
    </source>
</evidence>
<dbReference type="EMBL" id="JASOLZ010000099">
    <property type="protein sequence ID" value="MDK6862361.1"/>
    <property type="molecule type" value="Genomic_DNA"/>
</dbReference>